<dbReference type="EMBL" id="DSBT01000005">
    <property type="protein sequence ID" value="HDP76595.1"/>
    <property type="molecule type" value="Genomic_DNA"/>
</dbReference>
<organism evidence="1">
    <name type="scientific">Mesotoga infera</name>
    <dbReference type="NCBI Taxonomy" id="1236046"/>
    <lineage>
        <taxon>Bacteria</taxon>
        <taxon>Thermotogati</taxon>
        <taxon>Thermotogota</taxon>
        <taxon>Thermotogae</taxon>
        <taxon>Kosmotogales</taxon>
        <taxon>Kosmotogaceae</taxon>
        <taxon>Mesotoga</taxon>
    </lineage>
</organism>
<reference evidence="1" key="1">
    <citation type="journal article" date="2020" name="mSystems">
        <title>Genome- and Community-Level Interaction Insights into Carbon Utilization and Element Cycling Functions of Hydrothermarchaeota in Hydrothermal Sediment.</title>
        <authorList>
            <person name="Zhou Z."/>
            <person name="Liu Y."/>
            <person name="Xu W."/>
            <person name="Pan J."/>
            <person name="Luo Z.H."/>
            <person name="Li M."/>
        </authorList>
    </citation>
    <scope>NUCLEOTIDE SEQUENCE [LARGE SCALE GENOMIC DNA]</scope>
    <source>
        <strain evidence="1">SpSt-1179</strain>
    </source>
</reference>
<comment type="caution">
    <text evidence="1">The sequence shown here is derived from an EMBL/GenBank/DDBJ whole genome shotgun (WGS) entry which is preliminary data.</text>
</comment>
<dbReference type="AlphaFoldDB" id="A0A7C1CTP2"/>
<sequence>MRVGLIHYRAGLMDGVSLEMEKWRKVLSRMGSSVDIIAGNNAPGVDIVIPEIEYNDERNEILNSKLYGSVPTSERALLDELSMRTAEILGSFRSVLSNFDLLIPNNIWSLGWSIPAGLALHDFAEESSKPFISHNHDFWWDRPYYCSPYRSVMELLENYFPPDLPNVKNLTINSISASDLFNRRGIRATVVPNVMDFGGPVSISDERSRRLRSQAGIERGDIVFLQATRITERKAAEISIRLLAHFNDFAGSLKGKKLYNGEPFTGRAVLVYSGLTERQSADYRKKLDELAGALGVEVIDVSSSSSLNQSAFFEAYGIADIVTYPTVFEGWGNQLLEAILYRKPLALFRYSVFKSDIQDSGISFVDLGDQYGYKEGLAEIPDRNIINAAKDISELLFDRDRYIEVTERNFELGREKFSFETLSEIIQELIVDLV</sequence>
<accession>A0A7C1CTP2</accession>
<dbReference type="SUPFAM" id="SSF53756">
    <property type="entry name" value="UDP-Glycosyltransferase/glycogen phosphorylase"/>
    <property type="match status" value="1"/>
</dbReference>
<dbReference type="CDD" id="cd03801">
    <property type="entry name" value="GT4_PimA-like"/>
    <property type="match status" value="1"/>
</dbReference>
<proteinExistence type="predicted"/>
<protein>
    <submittedName>
        <fullName evidence="1">Glycosyltransferase family 1 protein</fullName>
    </submittedName>
</protein>
<evidence type="ECO:0000313" key="1">
    <source>
        <dbReference type="EMBL" id="HDP76595.1"/>
    </source>
</evidence>
<dbReference type="Gene3D" id="3.40.50.2000">
    <property type="entry name" value="Glycogen Phosphorylase B"/>
    <property type="match status" value="1"/>
</dbReference>
<name>A0A7C1CTP2_9BACT</name>
<gene>
    <name evidence="1" type="ORF">ENN47_00120</name>
</gene>
<dbReference type="Proteomes" id="UP000886198">
    <property type="component" value="Unassembled WGS sequence"/>
</dbReference>